<dbReference type="OrthoDB" id="2736659at2"/>
<dbReference type="STRING" id="1529.SAMN04487885_14519"/>
<dbReference type="PANTHER" id="PTHR46797">
    <property type="entry name" value="HTH-TYPE TRANSCRIPTIONAL REGULATOR"/>
    <property type="match status" value="1"/>
</dbReference>
<proteinExistence type="predicted"/>
<dbReference type="EMBL" id="FOOE01000045">
    <property type="protein sequence ID" value="SFG29033.1"/>
    <property type="molecule type" value="Genomic_DNA"/>
</dbReference>
<dbReference type="GO" id="GO:0003700">
    <property type="term" value="F:DNA-binding transcription factor activity"/>
    <property type="evidence" value="ECO:0007669"/>
    <property type="project" value="TreeGrafter"/>
</dbReference>
<reference evidence="2 3" key="1">
    <citation type="submission" date="2016-10" db="EMBL/GenBank/DDBJ databases">
        <authorList>
            <person name="de Groot N.N."/>
        </authorList>
    </citation>
    <scope>NUCLEOTIDE SEQUENCE [LARGE SCALE GENOMIC DNA]</scope>
    <source>
        <strain evidence="2 3">NLAE-zl-G419</strain>
    </source>
</reference>
<keyword evidence="3" id="KW-1185">Reference proteome</keyword>
<dbReference type="PANTHER" id="PTHR46797:SF1">
    <property type="entry name" value="METHYLPHOSPHONATE SYNTHASE"/>
    <property type="match status" value="1"/>
</dbReference>
<dbReference type="RefSeq" id="WP_027639271.1">
    <property type="nucleotide sequence ID" value="NZ_FOOE01000045.1"/>
</dbReference>
<dbReference type="SUPFAM" id="SSF47413">
    <property type="entry name" value="lambda repressor-like DNA-binding domains"/>
    <property type="match status" value="1"/>
</dbReference>
<organism evidence="2 3">
    <name type="scientific">Clostridium cadaveris</name>
    <dbReference type="NCBI Taxonomy" id="1529"/>
    <lineage>
        <taxon>Bacteria</taxon>
        <taxon>Bacillati</taxon>
        <taxon>Bacillota</taxon>
        <taxon>Clostridia</taxon>
        <taxon>Eubacteriales</taxon>
        <taxon>Clostridiaceae</taxon>
        <taxon>Clostridium</taxon>
    </lineage>
</organism>
<dbReference type="InterPro" id="IPR001387">
    <property type="entry name" value="Cro/C1-type_HTH"/>
</dbReference>
<dbReference type="Pfam" id="PF01381">
    <property type="entry name" value="HTH_3"/>
    <property type="match status" value="1"/>
</dbReference>
<dbReference type="CDD" id="cd00093">
    <property type="entry name" value="HTH_XRE"/>
    <property type="match status" value="1"/>
</dbReference>
<evidence type="ECO:0000313" key="3">
    <source>
        <dbReference type="Proteomes" id="UP000182135"/>
    </source>
</evidence>
<dbReference type="InterPro" id="IPR050807">
    <property type="entry name" value="TransReg_Diox_bact_type"/>
</dbReference>
<sequence length="63" mass="7260">MLSENIKRIAEEKGITMYRVAKDGELSQSYVWELFHGIRQNPSIDIIKKISKILGVSVDELIR</sequence>
<dbReference type="GO" id="GO:0003677">
    <property type="term" value="F:DNA binding"/>
    <property type="evidence" value="ECO:0007669"/>
    <property type="project" value="UniProtKB-KW"/>
</dbReference>
<protein>
    <submittedName>
        <fullName evidence="2">Helix-turn-helix domain-containing protein</fullName>
    </submittedName>
</protein>
<evidence type="ECO:0000313" key="2">
    <source>
        <dbReference type="EMBL" id="SFG29033.1"/>
    </source>
</evidence>
<accession>A0A1I2QN10</accession>
<keyword evidence="1" id="KW-0238">DNA-binding</keyword>
<name>A0A1I2QN10_9CLOT</name>
<dbReference type="eggNOG" id="COG1396">
    <property type="taxonomic scope" value="Bacteria"/>
</dbReference>
<dbReference type="Gene3D" id="1.10.260.40">
    <property type="entry name" value="lambda repressor-like DNA-binding domains"/>
    <property type="match status" value="1"/>
</dbReference>
<dbReference type="AlphaFoldDB" id="A0A1I2QN10"/>
<dbReference type="SMART" id="SM00530">
    <property type="entry name" value="HTH_XRE"/>
    <property type="match status" value="1"/>
</dbReference>
<evidence type="ECO:0000256" key="1">
    <source>
        <dbReference type="ARBA" id="ARBA00023125"/>
    </source>
</evidence>
<gene>
    <name evidence="2" type="ORF">SAMN04487885_14519</name>
</gene>
<dbReference type="Proteomes" id="UP000182135">
    <property type="component" value="Unassembled WGS sequence"/>
</dbReference>
<dbReference type="GO" id="GO:0005829">
    <property type="term" value="C:cytosol"/>
    <property type="evidence" value="ECO:0007669"/>
    <property type="project" value="TreeGrafter"/>
</dbReference>
<dbReference type="PROSITE" id="PS50943">
    <property type="entry name" value="HTH_CROC1"/>
    <property type="match status" value="1"/>
</dbReference>
<dbReference type="InterPro" id="IPR010982">
    <property type="entry name" value="Lambda_DNA-bd_dom_sf"/>
</dbReference>